<evidence type="ECO:0000313" key="1">
    <source>
        <dbReference type="EMBL" id="SEG65053.1"/>
    </source>
</evidence>
<reference evidence="3 4" key="2">
    <citation type="submission" date="2016-10" db="EMBL/GenBank/DDBJ databases">
        <authorList>
            <person name="Varghese N."/>
            <person name="Submissions S."/>
        </authorList>
    </citation>
    <scope>NUCLEOTIDE SEQUENCE [LARGE SCALE GENOMIC DNA]</scope>
    <source>
        <strain evidence="4">ATCC 20501</strain>
        <strain evidence="2 3">CGMCC 4.3529</strain>
    </source>
</reference>
<evidence type="ECO:0000313" key="4">
    <source>
        <dbReference type="Proteomes" id="UP000236729"/>
    </source>
</evidence>
<dbReference type="AlphaFoldDB" id="A0A1H6BWK4"/>
<keyword evidence="3" id="KW-1185">Reference proteome</keyword>
<sequence length="63" mass="6425">MSATIRRLAAVAATAITACLLTGGVATAEPIWVLPGVDLGSLLEPSVQLPTQLLAPVFDVLNP</sequence>
<organism evidence="1 4">
    <name type="scientific">Saccharopolyspora kobensis</name>
    <dbReference type="NCBI Taxonomy" id="146035"/>
    <lineage>
        <taxon>Bacteria</taxon>
        <taxon>Bacillati</taxon>
        <taxon>Actinomycetota</taxon>
        <taxon>Actinomycetes</taxon>
        <taxon>Pseudonocardiales</taxon>
        <taxon>Pseudonocardiaceae</taxon>
        <taxon>Saccharopolyspora</taxon>
    </lineage>
</organism>
<evidence type="ECO:0000313" key="3">
    <source>
        <dbReference type="Proteomes" id="UP000199690"/>
    </source>
</evidence>
<dbReference type="Proteomes" id="UP000199690">
    <property type="component" value="Unassembled WGS sequence"/>
</dbReference>
<dbReference type="EMBL" id="FOME01000001">
    <property type="protein sequence ID" value="SFC18945.1"/>
    <property type="molecule type" value="Genomic_DNA"/>
</dbReference>
<protein>
    <submittedName>
        <fullName evidence="1">Uncharacterized protein</fullName>
    </submittedName>
</protein>
<dbReference type="Proteomes" id="UP000236729">
    <property type="component" value="Unassembled WGS sequence"/>
</dbReference>
<dbReference type="EMBL" id="FNVB01000004">
    <property type="protein sequence ID" value="SEG65053.1"/>
    <property type="molecule type" value="Genomic_DNA"/>
</dbReference>
<accession>A0A1I1H5F4</accession>
<dbReference type="RefSeq" id="WP_093344818.1">
    <property type="nucleotide sequence ID" value="NZ_FNVB01000004.1"/>
</dbReference>
<name>A0A1H6BWK4_9PSEU</name>
<evidence type="ECO:0000313" key="2">
    <source>
        <dbReference type="EMBL" id="SFC18945.1"/>
    </source>
</evidence>
<dbReference type="PROSITE" id="PS51257">
    <property type="entry name" value="PROKAR_LIPOPROTEIN"/>
    <property type="match status" value="1"/>
</dbReference>
<gene>
    <name evidence="1" type="ORF">SAMN02982929_02913</name>
    <name evidence="2" type="ORF">SAMN05216506_101152</name>
</gene>
<proteinExistence type="predicted"/>
<reference evidence="1" key="1">
    <citation type="submission" date="2016-10" db="EMBL/GenBank/DDBJ databases">
        <authorList>
            <person name="de Groot N.N."/>
        </authorList>
    </citation>
    <scope>NUCLEOTIDE SEQUENCE [LARGE SCALE GENOMIC DNA]</scope>
    <source>
        <strain evidence="1">ATCC 20501</strain>
    </source>
</reference>
<accession>A0A1H6BWK4</accession>